<sequence length="254" mass="28109">MQPISRTPSRHQPHAGEQRGEHPTRQFALHRGTGHQRIPHRGVSAFLDRRHHIAGKVRFPDGHHHRGRTHGNPLQQNARLGVAGDDQRDPTHQITTLQPSHADIAALAQLMPTRGRQQHGESHPGEPTGVFRHCFGLTAMPMAADRIQMRLGSGMVGIQQPAVQQQSIVAAHRNRLSGRDEPVDGVGLFGRVPSHSRGNPRLRRCRHTRAHIQRAGEHGVRKRRPPSGRRQQRRGDNRRGKAASGFADGGGQAT</sequence>
<dbReference type="AlphaFoldDB" id="A0A261GCS8"/>
<organism evidence="2 3">
    <name type="scientific">Bifidobacterium eulemuris</name>
    <dbReference type="NCBI Taxonomy" id="1765219"/>
    <lineage>
        <taxon>Bacteria</taxon>
        <taxon>Bacillati</taxon>
        <taxon>Actinomycetota</taxon>
        <taxon>Actinomycetes</taxon>
        <taxon>Bifidobacteriales</taxon>
        <taxon>Bifidobacteriaceae</taxon>
        <taxon>Bifidobacterium</taxon>
    </lineage>
</organism>
<proteinExistence type="predicted"/>
<feature type="compositionally biased region" description="Basic residues" evidence="1">
    <location>
        <begin position="220"/>
        <end position="232"/>
    </location>
</feature>
<accession>A0A261GCS8</accession>
<dbReference type="EMBL" id="MWWZ01000004">
    <property type="protein sequence ID" value="OZG69251.1"/>
    <property type="molecule type" value="Genomic_DNA"/>
</dbReference>
<gene>
    <name evidence="2" type="ORF">BEUL_0657</name>
</gene>
<evidence type="ECO:0000256" key="1">
    <source>
        <dbReference type="SAM" id="MobiDB-lite"/>
    </source>
</evidence>
<feature type="region of interest" description="Disordered" evidence="1">
    <location>
        <begin position="211"/>
        <end position="254"/>
    </location>
</feature>
<evidence type="ECO:0000313" key="2">
    <source>
        <dbReference type="EMBL" id="OZG69251.1"/>
    </source>
</evidence>
<name>A0A261GCS8_9BIFI</name>
<evidence type="ECO:0000313" key="3">
    <source>
        <dbReference type="Proteomes" id="UP000216057"/>
    </source>
</evidence>
<protein>
    <submittedName>
        <fullName evidence="2">Uncharacterized protein</fullName>
    </submittedName>
</protein>
<feature type="region of interest" description="Disordered" evidence="1">
    <location>
        <begin position="1"/>
        <end position="23"/>
    </location>
</feature>
<reference evidence="2 3" key="1">
    <citation type="journal article" date="2017" name="BMC Genomics">
        <title>Comparative genomic and phylogenomic analyses of the Bifidobacteriaceae family.</title>
        <authorList>
            <person name="Lugli G.A."/>
            <person name="Milani C."/>
            <person name="Turroni F."/>
            <person name="Duranti S."/>
            <person name="Mancabelli L."/>
            <person name="Mangifesta M."/>
            <person name="Ferrario C."/>
            <person name="Modesto M."/>
            <person name="Mattarelli P."/>
            <person name="Jiri K."/>
            <person name="van Sinderen D."/>
            <person name="Ventura M."/>
        </authorList>
    </citation>
    <scope>NUCLEOTIDE SEQUENCE [LARGE SCALE GENOMIC DNA]</scope>
    <source>
        <strain evidence="2 3">DSM 100216</strain>
    </source>
</reference>
<comment type="caution">
    <text evidence="2">The sequence shown here is derived from an EMBL/GenBank/DDBJ whole genome shotgun (WGS) entry which is preliminary data.</text>
</comment>
<feature type="compositionally biased region" description="Basic and acidic residues" evidence="1">
    <location>
        <begin position="14"/>
        <end position="23"/>
    </location>
</feature>
<dbReference type="Proteomes" id="UP000216057">
    <property type="component" value="Unassembled WGS sequence"/>
</dbReference>